<comment type="caution">
    <text evidence="2">The sequence shown here is derived from an EMBL/GenBank/DDBJ whole genome shotgun (WGS) entry which is preliminary data.</text>
</comment>
<accession>A0ABX9K655</accession>
<dbReference type="SUPFAM" id="SSF160631">
    <property type="entry name" value="SMI1/KNR4-like"/>
    <property type="match status" value="1"/>
</dbReference>
<dbReference type="Proteomes" id="UP000256345">
    <property type="component" value="Unassembled WGS sequence"/>
</dbReference>
<feature type="domain" description="Knr4/Smi1-like" evidence="1">
    <location>
        <begin position="15"/>
        <end position="141"/>
    </location>
</feature>
<organism evidence="2 3">
    <name type="scientific">Archangium gephyra</name>
    <dbReference type="NCBI Taxonomy" id="48"/>
    <lineage>
        <taxon>Bacteria</taxon>
        <taxon>Pseudomonadati</taxon>
        <taxon>Myxococcota</taxon>
        <taxon>Myxococcia</taxon>
        <taxon>Myxococcales</taxon>
        <taxon>Cystobacterineae</taxon>
        <taxon>Archangiaceae</taxon>
        <taxon>Archangium</taxon>
    </lineage>
</organism>
<dbReference type="InterPro" id="IPR037883">
    <property type="entry name" value="Knr4/Smi1-like_sf"/>
</dbReference>
<dbReference type="Pfam" id="PF09346">
    <property type="entry name" value="SMI1_KNR4"/>
    <property type="match status" value="1"/>
</dbReference>
<evidence type="ECO:0000313" key="3">
    <source>
        <dbReference type="Proteomes" id="UP000256345"/>
    </source>
</evidence>
<dbReference type="RefSeq" id="WP_047855983.1">
    <property type="nucleotide sequence ID" value="NZ_CP011509.1"/>
</dbReference>
<dbReference type="Gene3D" id="3.40.1580.10">
    <property type="entry name" value="SMI1/KNR4-like"/>
    <property type="match status" value="1"/>
</dbReference>
<dbReference type="EMBL" id="QUMU01000003">
    <property type="protein sequence ID" value="REG34215.1"/>
    <property type="molecule type" value="Genomic_DNA"/>
</dbReference>
<dbReference type="SMART" id="SM00860">
    <property type="entry name" value="SMI1_KNR4"/>
    <property type="match status" value="1"/>
</dbReference>
<evidence type="ECO:0000313" key="2">
    <source>
        <dbReference type="EMBL" id="REG34215.1"/>
    </source>
</evidence>
<dbReference type="InterPro" id="IPR018958">
    <property type="entry name" value="Knr4/Smi1-like_dom"/>
</dbReference>
<protein>
    <submittedName>
        <fullName evidence="2">SUKH superfamily protein</fullName>
    </submittedName>
</protein>
<reference evidence="2 3" key="1">
    <citation type="submission" date="2018-08" db="EMBL/GenBank/DDBJ databases">
        <title>Genomic Encyclopedia of Archaeal and Bacterial Type Strains, Phase II (KMG-II): from individual species to whole genera.</title>
        <authorList>
            <person name="Goeker M."/>
        </authorList>
    </citation>
    <scope>NUCLEOTIDE SEQUENCE [LARGE SCALE GENOMIC DNA]</scope>
    <source>
        <strain evidence="2 3">DSM 2261</strain>
    </source>
</reference>
<gene>
    <name evidence="2" type="ORF">ATI61_103108</name>
</gene>
<name>A0ABX9K655_9BACT</name>
<keyword evidence="3" id="KW-1185">Reference proteome</keyword>
<sequence length="145" mass="16261">MTIRWMPYLRDKSHPIDVGRLQPVEQAWGVQLPETYKQLVCRYQGMAPEPCVFNVGGAEDVFNDLLTITPIEGRESYSVMRVHAVLAPHLPPGIFPFGRTPGGEYLCFDFRDAPDSPRVVLVTGERSILSVANSFQEFLEGLHDG</sequence>
<evidence type="ECO:0000259" key="1">
    <source>
        <dbReference type="SMART" id="SM00860"/>
    </source>
</evidence>
<proteinExistence type="predicted"/>